<dbReference type="SUPFAM" id="SSF50494">
    <property type="entry name" value="Trypsin-like serine proteases"/>
    <property type="match status" value="1"/>
</dbReference>
<dbReference type="InterPro" id="IPR009003">
    <property type="entry name" value="Peptidase_S1_PA"/>
</dbReference>
<evidence type="ECO:0000313" key="1">
    <source>
        <dbReference type="EMBL" id="EGG18854.1"/>
    </source>
</evidence>
<dbReference type="RefSeq" id="XP_004357316.1">
    <property type="nucleotide sequence ID" value="XM_004357260.1"/>
</dbReference>
<dbReference type="OMA" id="RDIHCES"/>
<protein>
    <recommendedName>
        <fullName evidence="3">Peptidase S1 domain-containing protein</fullName>
    </recommendedName>
</protein>
<organism evidence="1 2">
    <name type="scientific">Cavenderia fasciculata</name>
    <name type="common">Slime mold</name>
    <name type="synonym">Dictyostelium fasciculatum</name>
    <dbReference type="NCBI Taxonomy" id="261658"/>
    <lineage>
        <taxon>Eukaryota</taxon>
        <taxon>Amoebozoa</taxon>
        <taxon>Evosea</taxon>
        <taxon>Eumycetozoa</taxon>
        <taxon>Dictyostelia</taxon>
        <taxon>Acytosteliales</taxon>
        <taxon>Cavenderiaceae</taxon>
        <taxon>Cavenderia</taxon>
    </lineage>
</organism>
<dbReference type="Gene3D" id="2.40.10.10">
    <property type="entry name" value="Trypsin-like serine proteases"/>
    <property type="match status" value="1"/>
</dbReference>
<dbReference type="EMBL" id="GL883017">
    <property type="protein sequence ID" value="EGG18854.1"/>
    <property type="molecule type" value="Genomic_DNA"/>
</dbReference>
<dbReference type="KEGG" id="dfa:DFA_02593"/>
<dbReference type="Gene3D" id="1.10.150.50">
    <property type="entry name" value="Transcription Factor, Ets-1"/>
    <property type="match status" value="1"/>
</dbReference>
<keyword evidence="2" id="KW-1185">Reference proteome</keyword>
<evidence type="ECO:0008006" key="3">
    <source>
        <dbReference type="Google" id="ProtNLM"/>
    </source>
</evidence>
<gene>
    <name evidence="1" type="ORF">DFA_02593</name>
</gene>
<reference evidence="2" key="1">
    <citation type="journal article" date="2011" name="Genome Res.">
        <title>Phylogeny-wide analysis of social amoeba genomes highlights ancient origins for complex intercellular communication.</title>
        <authorList>
            <person name="Heidel A.J."/>
            <person name="Lawal H.M."/>
            <person name="Felder M."/>
            <person name="Schilde C."/>
            <person name="Helps N.R."/>
            <person name="Tunggal B."/>
            <person name="Rivero F."/>
            <person name="John U."/>
            <person name="Schleicher M."/>
            <person name="Eichinger L."/>
            <person name="Platzer M."/>
            <person name="Noegel A.A."/>
            <person name="Schaap P."/>
            <person name="Gloeckner G."/>
        </authorList>
    </citation>
    <scope>NUCLEOTIDE SEQUENCE [LARGE SCALE GENOMIC DNA]</scope>
    <source>
        <strain evidence="2">SH3</strain>
    </source>
</reference>
<proteinExistence type="predicted"/>
<dbReference type="InterPro" id="IPR043504">
    <property type="entry name" value="Peptidase_S1_PA_chymotrypsin"/>
</dbReference>
<dbReference type="AlphaFoldDB" id="F4PZU0"/>
<evidence type="ECO:0000313" key="2">
    <source>
        <dbReference type="Proteomes" id="UP000007797"/>
    </source>
</evidence>
<sequence>MDIRDDQSIKTDLNQAHISWEKWEAEDVCNWAMKLENGNDFAKELHSLMTKGRDLPTLNREQLIEKPYNFSDATALNLAKHIMNLTKPGTYSHILLTNKLHLRSSFINSKLYLLSALEQDLKKRTVFIKMTTQKRVYGYGTGILIGKRYVITAKHVAMPVSHLESKTSFNLFKRDTQPGSLYIGLNYPTTRWAMARFLGHSNDHDLALLEIIDNDVPDLSILPTPLLGEVCETQDVLIRSFSHYVLLGTNIMDPGLPTIPPPIQCIKRGYISYWNCGIIGVDSSSDIEYHGAGVMTTTGKLCGVIKGWSEFNPRDIHCESYHHFVPFIRGS</sequence>
<name>F4PZU0_CACFS</name>
<dbReference type="GeneID" id="14870968"/>
<dbReference type="InterPro" id="IPR013761">
    <property type="entry name" value="SAM/pointed_sf"/>
</dbReference>
<dbReference type="Proteomes" id="UP000007797">
    <property type="component" value="Unassembled WGS sequence"/>
</dbReference>
<accession>F4PZU0</accession>